<reference evidence="2 3" key="1">
    <citation type="journal article" date="2018" name="J. Microbiol.">
        <title>Baekduia soli gen. nov., sp. nov., a novel bacterium isolated from the soil of Baekdu Mountain and proposal of a novel family name, Baekduiaceae fam. nov.</title>
        <authorList>
            <person name="An D.S."/>
            <person name="Siddiqi M.Z."/>
            <person name="Kim K.H."/>
            <person name="Yu H.S."/>
            <person name="Im W.T."/>
        </authorList>
    </citation>
    <scope>NUCLEOTIDE SEQUENCE [LARGE SCALE GENOMIC DNA]</scope>
    <source>
        <strain evidence="2 3">BR7-21</strain>
    </source>
</reference>
<sequence>MARSTAPIDARVTSHRLPLTVVALALAGAGGLLVATWAGWSATVAAFGHLHPGWIAVIVGLAVAGLGGYTLAYGAWARAAGNARPGWSEVARVVTAGFGPFAFLGGFALDRRALCELGEEEGRARRLVLGLGALEYAVLAPAAWVAAILLLAAGSRHVQTALLWPWVAAVPAGFAIGFWAAARWRRRTRPPGHRLTAMLDDGFKGFELLRDALRHPIRHAGSWLGMAMYWAAEIGMLVAAARLFGTTLGAAHAVLAYATGYSLTRRSMPLAGAGATEISLAFALLWVGLPLATALPIVVAYRAANLLLPALPALRHARRPRWWPAMGPRPVAARRLTRR</sequence>
<keyword evidence="3" id="KW-1185">Reference proteome</keyword>
<keyword evidence="1" id="KW-0812">Transmembrane</keyword>
<accession>A0A5B8U6X7</accession>
<protein>
    <recommendedName>
        <fullName evidence="4">Flippase-like domain-containing protein</fullName>
    </recommendedName>
</protein>
<gene>
    <name evidence="2" type="ORF">FSW04_14995</name>
</gene>
<organism evidence="2 3">
    <name type="scientific">Baekduia soli</name>
    <dbReference type="NCBI Taxonomy" id="496014"/>
    <lineage>
        <taxon>Bacteria</taxon>
        <taxon>Bacillati</taxon>
        <taxon>Actinomycetota</taxon>
        <taxon>Thermoleophilia</taxon>
        <taxon>Solirubrobacterales</taxon>
        <taxon>Baekduiaceae</taxon>
        <taxon>Baekduia</taxon>
    </lineage>
</organism>
<evidence type="ECO:0008006" key="4">
    <source>
        <dbReference type="Google" id="ProtNLM"/>
    </source>
</evidence>
<dbReference type="EMBL" id="CP042430">
    <property type="protein sequence ID" value="QEC48750.1"/>
    <property type="molecule type" value="Genomic_DNA"/>
</dbReference>
<feature type="transmembrane region" description="Helical" evidence="1">
    <location>
        <begin position="129"/>
        <end position="151"/>
    </location>
</feature>
<dbReference type="Proteomes" id="UP000321805">
    <property type="component" value="Chromosome"/>
</dbReference>
<feature type="transmembrane region" description="Helical" evidence="1">
    <location>
        <begin position="270"/>
        <end position="289"/>
    </location>
</feature>
<evidence type="ECO:0000313" key="3">
    <source>
        <dbReference type="Proteomes" id="UP000321805"/>
    </source>
</evidence>
<evidence type="ECO:0000313" key="2">
    <source>
        <dbReference type="EMBL" id="QEC48750.1"/>
    </source>
</evidence>
<dbReference type="RefSeq" id="WP_146920637.1">
    <property type="nucleotide sequence ID" value="NZ_CP042430.1"/>
</dbReference>
<evidence type="ECO:0000256" key="1">
    <source>
        <dbReference type="SAM" id="Phobius"/>
    </source>
</evidence>
<name>A0A5B8U6X7_9ACTN</name>
<proteinExistence type="predicted"/>
<dbReference type="OrthoDB" id="3616971at2"/>
<keyword evidence="1" id="KW-0472">Membrane</keyword>
<dbReference type="AlphaFoldDB" id="A0A5B8U6X7"/>
<dbReference type="KEGG" id="bsol:FSW04_14995"/>
<keyword evidence="1" id="KW-1133">Transmembrane helix</keyword>
<feature type="transmembrane region" description="Helical" evidence="1">
    <location>
        <begin position="54"/>
        <end position="77"/>
    </location>
</feature>
<feature type="transmembrane region" description="Helical" evidence="1">
    <location>
        <begin position="21"/>
        <end position="42"/>
    </location>
</feature>
<feature type="transmembrane region" description="Helical" evidence="1">
    <location>
        <begin position="163"/>
        <end position="182"/>
    </location>
</feature>
<feature type="transmembrane region" description="Helical" evidence="1">
    <location>
        <begin position="234"/>
        <end position="258"/>
    </location>
</feature>